<reference evidence="2 3" key="1">
    <citation type="journal article" date="2015" name="Nature">
        <title>rRNA introns, odd ribosomes, and small enigmatic genomes across a large radiation of phyla.</title>
        <authorList>
            <person name="Brown C.T."/>
            <person name="Hug L.A."/>
            <person name="Thomas B.C."/>
            <person name="Sharon I."/>
            <person name="Castelle C.J."/>
            <person name="Singh A."/>
            <person name="Wilkins M.J."/>
            <person name="Williams K.H."/>
            <person name="Banfield J.F."/>
        </authorList>
    </citation>
    <scope>NUCLEOTIDE SEQUENCE [LARGE SCALE GENOMIC DNA]</scope>
</reference>
<dbReference type="Proteomes" id="UP000034794">
    <property type="component" value="Unassembled WGS sequence"/>
</dbReference>
<protein>
    <submittedName>
        <fullName evidence="2">Uncharacterized protein</fullName>
    </submittedName>
</protein>
<evidence type="ECO:0000313" key="3">
    <source>
        <dbReference type="Proteomes" id="UP000034794"/>
    </source>
</evidence>
<evidence type="ECO:0000256" key="1">
    <source>
        <dbReference type="SAM" id="MobiDB-lite"/>
    </source>
</evidence>
<gene>
    <name evidence="2" type="ORF">UX47_C0001G0028</name>
</gene>
<proteinExistence type="predicted"/>
<dbReference type="AlphaFoldDB" id="A0A0G1SKD1"/>
<sequence length="125" mass="14475">MAESESPLDKYNGFVNKLIKRELGEMDERVKAIDSEYKLSDIVTILSEANSLISFAVGEDEDLYELWRYRLFVDGLSGNIVIIQGNEVDIDFRELVDSGRLTELDEDEDIRNEDCDDDEDEDKEW</sequence>
<feature type="region of interest" description="Disordered" evidence="1">
    <location>
        <begin position="106"/>
        <end position="125"/>
    </location>
</feature>
<evidence type="ECO:0000313" key="2">
    <source>
        <dbReference type="EMBL" id="KKU33745.1"/>
    </source>
</evidence>
<organism evidence="2 3">
    <name type="scientific">Candidatus Collierbacteria bacterium GW2011_GWA2_46_26</name>
    <dbReference type="NCBI Taxonomy" id="1618381"/>
    <lineage>
        <taxon>Bacteria</taxon>
        <taxon>Candidatus Collieribacteriota</taxon>
    </lineage>
</organism>
<dbReference type="EMBL" id="LCMI01000001">
    <property type="protein sequence ID" value="KKU33745.1"/>
    <property type="molecule type" value="Genomic_DNA"/>
</dbReference>
<comment type="caution">
    <text evidence="2">The sequence shown here is derived from an EMBL/GenBank/DDBJ whole genome shotgun (WGS) entry which is preliminary data.</text>
</comment>
<name>A0A0G1SKD1_9BACT</name>
<accession>A0A0G1SKD1</accession>